<dbReference type="GO" id="GO:0005737">
    <property type="term" value="C:cytoplasm"/>
    <property type="evidence" value="ECO:0007669"/>
    <property type="project" value="UniProtKB-SubCell"/>
</dbReference>
<dbReference type="InterPro" id="IPR043519">
    <property type="entry name" value="NT_sf"/>
</dbReference>
<dbReference type="AlphaFoldDB" id="A0A934RD83"/>
<gene>
    <name evidence="2 3" type="primary">rsfS</name>
    <name evidence="3" type="ORF">JIN81_15460</name>
</gene>
<keyword evidence="4" id="KW-1185">Reference proteome</keyword>
<accession>A0A934RD83</accession>
<dbReference type="GO" id="GO:0017148">
    <property type="term" value="P:negative regulation of translation"/>
    <property type="evidence" value="ECO:0007669"/>
    <property type="project" value="UniProtKB-UniRule"/>
</dbReference>
<evidence type="ECO:0000313" key="4">
    <source>
        <dbReference type="Proteomes" id="UP000658278"/>
    </source>
</evidence>
<sequence length="127" mass="14109">MSEHEGNDGLELAMACAKAAAEIQAEDIKVWDLRGLSTLTNFMVVCSGTSMPHLRAILRDVKGHVQDWTGERPVNAEGKADTRWVVLDYINVMVHVMHEELREFYGLEQLWGDAKEIAVPEADGSEG</sequence>
<dbReference type="GO" id="GO:0042256">
    <property type="term" value="P:cytosolic ribosome assembly"/>
    <property type="evidence" value="ECO:0007669"/>
    <property type="project" value="UniProtKB-UniRule"/>
</dbReference>
<dbReference type="HAMAP" id="MF_01477">
    <property type="entry name" value="Iojap_RsfS"/>
    <property type="match status" value="1"/>
</dbReference>
<comment type="similarity">
    <text evidence="1 2">Belongs to the Iojap/RsfS family.</text>
</comment>
<comment type="subcellular location">
    <subcellularLocation>
        <location evidence="2">Cytoplasm</location>
    </subcellularLocation>
</comment>
<dbReference type="Proteomes" id="UP000658278">
    <property type="component" value="Unassembled WGS sequence"/>
</dbReference>
<evidence type="ECO:0000256" key="2">
    <source>
        <dbReference type="HAMAP-Rule" id="MF_01477"/>
    </source>
</evidence>
<reference evidence="3" key="1">
    <citation type="submission" date="2021-01" db="EMBL/GenBank/DDBJ databases">
        <title>Modified the classification status of verrucomicrobia.</title>
        <authorList>
            <person name="Feng X."/>
        </authorList>
    </citation>
    <scope>NUCLEOTIDE SEQUENCE</scope>
    <source>
        <strain evidence="3">KCTC 22201</strain>
    </source>
</reference>
<comment type="function">
    <text evidence="2">Functions as a ribosomal silencing factor. Interacts with ribosomal protein uL14 (rplN), blocking formation of intersubunit bridge B8. Prevents association of the 30S and 50S ribosomal subunits and the formation of functional ribosomes, thus repressing translation.</text>
</comment>
<dbReference type="PANTHER" id="PTHR21043">
    <property type="entry name" value="IOJAP SUPERFAMILY ORTHOLOG"/>
    <property type="match status" value="1"/>
</dbReference>
<dbReference type="EMBL" id="JAENII010000013">
    <property type="protein sequence ID" value="MBK1828430.1"/>
    <property type="molecule type" value="Genomic_DNA"/>
</dbReference>
<organism evidence="3 4">
    <name type="scientific">Haloferula rosea</name>
    <dbReference type="NCBI Taxonomy" id="490093"/>
    <lineage>
        <taxon>Bacteria</taxon>
        <taxon>Pseudomonadati</taxon>
        <taxon>Verrucomicrobiota</taxon>
        <taxon>Verrucomicrobiia</taxon>
        <taxon>Verrucomicrobiales</taxon>
        <taxon>Verrucomicrobiaceae</taxon>
        <taxon>Haloferula</taxon>
    </lineage>
</organism>
<keyword evidence="2" id="KW-0810">Translation regulation</keyword>
<evidence type="ECO:0000313" key="3">
    <source>
        <dbReference type="EMBL" id="MBK1828430.1"/>
    </source>
</evidence>
<dbReference type="PANTHER" id="PTHR21043:SF0">
    <property type="entry name" value="MITOCHONDRIAL ASSEMBLY OF RIBOSOMAL LARGE SUBUNIT PROTEIN 1"/>
    <property type="match status" value="1"/>
</dbReference>
<dbReference type="GO" id="GO:0043023">
    <property type="term" value="F:ribosomal large subunit binding"/>
    <property type="evidence" value="ECO:0007669"/>
    <property type="project" value="TreeGrafter"/>
</dbReference>
<proteinExistence type="inferred from homology"/>
<name>A0A934RD83_9BACT</name>
<comment type="subunit">
    <text evidence="2">Interacts with ribosomal protein uL14 (rplN).</text>
</comment>
<keyword evidence="2" id="KW-0678">Repressor</keyword>
<dbReference type="Gene3D" id="3.30.460.10">
    <property type="entry name" value="Beta Polymerase, domain 2"/>
    <property type="match status" value="1"/>
</dbReference>
<dbReference type="RefSeq" id="WP_200281825.1">
    <property type="nucleotide sequence ID" value="NZ_JAENII010000013.1"/>
</dbReference>
<dbReference type="NCBIfam" id="TIGR00090">
    <property type="entry name" value="rsfS_iojap_ybeB"/>
    <property type="match status" value="1"/>
</dbReference>
<dbReference type="Pfam" id="PF02410">
    <property type="entry name" value="RsfS"/>
    <property type="match status" value="1"/>
</dbReference>
<keyword evidence="2" id="KW-0963">Cytoplasm</keyword>
<protein>
    <recommendedName>
        <fullName evidence="2">Ribosomal silencing factor RsfS</fullName>
    </recommendedName>
</protein>
<dbReference type="SUPFAM" id="SSF81301">
    <property type="entry name" value="Nucleotidyltransferase"/>
    <property type="match status" value="1"/>
</dbReference>
<dbReference type="GO" id="GO:0090071">
    <property type="term" value="P:negative regulation of ribosome biogenesis"/>
    <property type="evidence" value="ECO:0007669"/>
    <property type="project" value="UniProtKB-UniRule"/>
</dbReference>
<comment type="caution">
    <text evidence="3">The sequence shown here is derived from an EMBL/GenBank/DDBJ whole genome shotgun (WGS) entry which is preliminary data.</text>
</comment>
<dbReference type="InterPro" id="IPR004394">
    <property type="entry name" value="Iojap/RsfS/C7orf30"/>
</dbReference>
<evidence type="ECO:0000256" key="1">
    <source>
        <dbReference type="ARBA" id="ARBA00010574"/>
    </source>
</evidence>